<dbReference type="SMART" id="SM00968">
    <property type="entry name" value="SMC_hinge"/>
    <property type="match status" value="1"/>
</dbReference>
<organism evidence="9 10">
    <name type="scientific">Nitrospina gracilis (strain 3/211)</name>
    <dbReference type="NCBI Taxonomy" id="1266370"/>
    <lineage>
        <taxon>Bacteria</taxon>
        <taxon>Pseudomonadati</taxon>
        <taxon>Nitrospinota/Tectimicrobiota group</taxon>
        <taxon>Nitrospinota</taxon>
        <taxon>Nitrospinia</taxon>
        <taxon>Nitrospinales</taxon>
        <taxon>Nitrospinaceae</taxon>
        <taxon>Nitrospina</taxon>
    </lineage>
</organism>
<evidence type="ECO:0000313" key="10">
    <source>
        <dbReference type="Proteomes" id="UP000011704"/>
    </source>
</evidence>
<dbReference type="Pfam" id="PF02463">
    <property type="entry name" value="SMC_N"/>
    <property type="match status" value="1"/>
</dbReference>
<dbReference type="GO" id="GO:0007062">
    <property type="term" value="P:sister chromatid cohesion"/>
    <property type="evidence" value="ECO:0007669"/>
    <property type="project" value="InterPro"/>
</dbReference>
<dbReference type="Gene3D" id="3.30.70.1620">
    <property type="match status" value="1"/>
</dbReference>
<protein>
    <recommendedName>
        <fullName evidence="7">Chromosome partition protein Smc</fullName>
    </recommendedName>
</protein>
<dbReference type="FunFam" id="3.40.50.300:FF:000901">
    <property type="entry name" value="Chromosome partition protein Smc"/>
    <property type="match status" value="1"/>
</dbReference>
<dbReference type="InterPro" id="IPR027417">
    <property type="entry name" value="P-loop_NTPase"/>
</dbReference>
<reference evidence="9 10" key="1">
    <citation type="journal article" date="2013" name="Front. Microbiol.">
        <title>The genome of Nitrospina gracilis illuminates the metabolism and evolution of the major marine nitrite oxidizer.</title>
        <authorList>
            <person name="Luecker S."/>
            <person name="Nowka B."/>
            <person name="Rattei T."/>
            <person name="Spieck E."/>
            <person name="and Daims H."/>
        </authorList>
    </citation>
    <scope>NUCLEOTIDE SEQUENCE [LARGE SCALE GENOMIC DNA]</scope>
    <source>
        <strain evidence="9 10">3/211</strain>
    </source>
</reference>
<comment type="function">
    <text evidence="7">Required for chromosome condensation and partitioning.</text>
</comment>
<dbReference type="GO" id="GO:0005694">
    <property type="term" value="C:chromosome"/>
    <property type="evidence" value="ECO:0007669"/>
    <property type="project" value="InterPro"/>
</dbReference>
<dbReference type="AlphaFoldDB" id="M1YHB9"/>
<evidence type="ECO:0000256" key="7">
    <source>
        <dbReference type="HAMAP-Rule" id="MF_01894"/>
    </source>
</evidence>
<sequence>MWPDTSRHHNTIIFKGFIPLMILKQLELSGFKSFADPTHLDFTRGFTAVVGPNGCGKSNVSDAIRWVIGEQSSKHLRGTRIADLIFNGSDSRKPVNRAEVSMTLADVPPGLRIANIPNLSEEIKVTRCYHRSGESEFYINQVPCRLKDITDLFLDIGISPKVLTVIEQGNIQDIVTSKPDDRRMWIEEAAGVLKFKARKNEALRKLDAAGQNLDRISDIVQELSRQVESLKRQAAKAERYKQYQAEIKELSLDLFSRRIRRAERDLEEIDQRHKARTEQKTEWNAQASTLETDIETLKFEIDELATELNHKKETVHSLNTAIGKNEHNIELKQGEMKRARQDIESAVGEVESMNAEIAQNQSQCGEQRAEGERLTTVIAEKEQSRQALQQQYEQTRNRLNELDGQVKQLDRQIMERVHHISRKKNELTALETRRQGLTDRDQRLETELNEVTGQIAALQTALSEADTGYREKAEVFERLQREQEQLTQRAAELKQRLDQQEEAAHAARERYLAQNSLLQSMQELRRKFEGFGDGVRALMANGAGEHVNGLHDVLVDVVKAPAEFEAAVEAVMGEKLQSMIVDSYTDSVEAIRYLDQNKSGRGSFIPLQPKSAVRPPLYMNGNQGVIGRLADLIQTREEYRPILNHLLGHVVLVRDLETALQLHGHSEFQGSVVTLKGEVIDDEGVVTGGAQDDNDAGLLSRNREMEELTATVADLKQEMDALQGEALRMETDLATLQEQVQAGSKAVHAADIERTHRYNELEQMKKEAERLSQKRSTIEYERTSGQQQLQGLAREQEALQETVTTAEAEQQSAETMRESQSRELALQREELDRKGQEANQLNVEITSLKGKAENLLLEVKRLEQQSANLAERIARRQEDSRSNTQKITECEEAIKGYEQAIMEQVREKGELSQVIVSEEETLNEKEETLDAHEKQARELVKQIQEITEEISQIELKRSETRIQIAHIEEKVWEDFHVSVDEMKGREEKDIDEDVASEQLAGLKDKVAKMGEVNLAALSDFQKANERYLFLQKQEEDLAESILSLHQTIEKIDKTTRQLFADTFELVNERFKANFERLFSGGRAELIMLDPSDPLESGIDIKASPPGKTMQNIQLLSGGEKAMTAISLLFAILQVRPSPFCLLDEVDAPLDEANVTRFQDMLSEMADKTQFIMITHNQKTMSFADTLYGVTMEERGASKVVSVHLNN</sequence>
<dbReference type="GO" id="GO:0005737">
    <property type="term" value="C:cytoplasm"/>
    <property type="evidence" value="ECO:0007669"/>
    <property type="project" value="UniProtKB-SubCell"/>
</dbReference>
<dbReference type="GO" id="GO:0006260">
    <property type="term" value="P:DNA replication"/>
    <property type="evidence" value="ECO:0007669"/>
    <property type="project" value="UniProtKB-UniRule"/>
</dbReference>
<dbReference type="PANTHER" id="PTHR43977">
    <property type="entry name" value="STRUCTURAL MAINTENANCE OF CHROMOSOMES PROTEIN 3"/>
    <property type="match status" value="1"/>
</dbReference>
<dbReference type="Gene3D" id="1.20.1060.20">
    <property type="match status" value="1"/>
</dbReference>
<dbReference type="Pfam" id="PF06470">
    <property type="entry name" value="SMC_hinge"/>
    <property type="match status" value="1"/>
</dbReference>
<evidence type="ECO:0000256" key="5">
    <source>
        <dbReference type="ARBA" id="ARBA00023054"/>
    </source>
</evidence>
<dbReference type="Gene3D" id="3.40.50.300">
    <property type="entry name" value="P-loop containing nucleotide triphosphate hydrolases"/>
    <property type="match status" value="2"/>
</dbReference>
<evidence type="ECO:0000256" key="2">
    <source>
        <dbReference type="ARBA" id="ARBA00022490"/>
    </source>
</evidence>
<keyword evidence="4 7" id="KW-0067">ATP-binding</keyword>
<feature type="domain" description="SMC hinge" evidence="8">
    <location>
        <begin position="548"/>
        <end position="663"/>
    </location>
</feature>
<evidence type="ECO:0000313" key="9">
    <source>
        <dbReference type="EMBL" id="CCQ89864.1"/>
    </source>
</evidence>
<keyword evidence="2 7" id="KW-0963">Cytoplasm</keyword>
<comment type="subcellular location">
    <subcellularLocation>
        <location evidence="1 7">Cytoplasm</location>
    </subcellularLocation>
</comment>
<name>M1YHB9_NITG3</name>
<dbReference type="InterPro" id="IPR011890">
    <property type="entry name" value="SMC_prok"/>
</dbReference>
<dbReference type="InterPro" id="IPR024704">
    <property type="entry name" value="SMC"/>
</dbReference>
<evidence type="ECO:0000256" key="3">
    <source>
        <dbReference type="ARBA" id="ARBA00022741"/>
    </source>
</evidence>
<dbReference type="InterPro" id="IPR036277">
    <property type="entry name" value="SMC_hinge_sf"/>
</dbReference>
<evidence type="ECO:0000256" key="1">
    <source>
        <dbReference type="ARBA" id="ARBA00004496"/>
    </source>
</evidence>
<comment type="similarity">
    <text evidence="7">Belongs to the SMC family.</text>
</comment>
<feature type="binding site" evidence="7">
    <location>
        <begin position="52"/>
        <end position="59"/>
    </location>
    <ligand>
        <name>ATP</name>
        <dbReference type="ChEBI" id="CHEBI:30616"/>
    </ligand>
</feature>
<dbReference type="HAMAP" id="MF_01894">
    <property type="entry name" value="Smc_prok"/>
    <property type="match status" value="1"/>
</dbReference>
<dbReference type="InterPro" id="IPR010935">
    <property type="entry name" value="SMC_hinge"/>
</dbReference>
<proteinExistence type="inferred from homology"/>
<dbReference type="STRING" id="1266370.NITGR_170121"/>
<dbReference type="NCBIfam" id="TIGR02168">
    <property type="entry name" value="SMC_prok_B"/>
    <property type="match status" value="1"/>
</dbReference>
<dbReference type="GO" id="GO:0003677">
    <property type="term" value="F:DNA binding"/>
    <property type="evidence" value="ECO:0007669"/>
    <property type="project" value="UniProtKB-UniRule"/>
</dbReference>
<dbReference type="GO" id="GO:0007059">
    <property type="term" value="P:chromosome segregation"/>
    <property type="evidence" value="ECO:0007669"/>
    <property type="project" value="UniProtKB-UniRule"/>
</dbReference>
<dbReference type="CDD" id="cd03278">
    <property type="entry name" value="ABC_SMC_barmotin"/>
    <property type="match status" value="1"/>
</dbReference>
<feature type="coiled-coil region" evidence="7">
    <location>
        <begin position="698"/>
        <end position="970"/>
    </location>
</feature>
<accession>M1YHB9</accession>
<keyword evidence="10" id="KW-1185">Reference proteome</keyword>
<dbReference type="Gene3D" id="1.10.287.1490">
    <property type="match status" value="1"/>
</dbReference>
<dbReference type="Proteomes" id="UP000011704">
    <property type="component" value="Unassembled WGS sequence"/>
</dbReference>
<dbReference type="EMBL" id="CAQJ01000019">
    <property type="protein sequence ID" value="CCQ89864.1"/>
    <property type="molecule type" value="Genomic_DNA"/>
</dbReference>
<evidence type="ECO:0000256" key="6">
    <source>
        <dbReference type="ARBA" id="ARBA00023125"/>
    </source>
</evidence>
<comment type="caution">
    <text evidence="9">The sequence shown here is derived from an EMBL/GenBank/DDBJ whole genome shotgun (WGS) entry which is preliminary data.</text>
</comment>
<dbReference type="PIRSF" id="PIRSF005719">
    <property type="entry name" value="SMC"/>
    <property type="match status" value="1"/>
</dbReference>
<dbReference type="HOGENOM" id="CLU_001042_2_2_0"/>
<gene>
    <name evidence="7" type="primary">smc</name>
    <name evidence="9" type="ORF">NITGR_170121</name>
</gene>
<feature type="coiled-coil region" evidence="7">
    <location>
        <begin position="206"/>
        <end position="510"/>
    </location>
</feature>
<evidence type="ECO:0000256" key="4">
    <source>
        <dbReference type="ARBA" id="ARBA00022840"/>
    </source>
</evidence>
<keyword evidence="6 7" id="KW-0238">DNA-binding</keyword>
<keyword evidence="5 7" id="KW-0175">Coiled coil</keyword>
<comment type="subunit">
    <text evidence="7">Homodimer.</text>
</comment>
<dbReference type="GO" id="GO:0016887">
    <property type="term" value="F:ATP hydrolysis activity"/>
    <property type="evidence" value="ECO:0007669"/>
    <property type="project" value="InterPro"/>
</dbReference>
<dbReference type="InParanoid" id="M1YHB9"/>
<dbReference type="SUPFAM" id="SSF75553">
    <property type="entry name" value="Smc hinge domain"/>
    <property type="match status" value="1"/>
</dbReference>
<evidence type="ECO:0000259" key="8">
    <source>
        <dbReference type="SMART" id="SM00968"/>
    </source>
</evidence>
<comment type="domain">
    <text evidence="7">Contains large globular domains required for ATP hydrolysis at each terminus and a third globular domain forming a flexible hinge near the middle of the molecule. These domains are separated by coiled-coil structures.</text>
</comment>
<keyword evidence="3 7" id="KW-0547">Nucleotide-binding</keyword>
<dbReference type="GO" id="GO:0005524">
    <property type="term" value="F:ATP binding"/>
    <property type="evidence" value="ECO:0007669"/>
    <property type="project" value="UniProtKB-UniRule"/>
</dbReference>
<dbReference type="InterPro" id="IPR003395">
    <property type="entry name" value="RecF/RecN/SMC_N"/>
</dbReference>
<dbReference type="GO" id="GO:0030261">
    <property type="term" value="P:chromosome condensation"/>
    <property type="evidence" value="ECO:0007669"/>
    <property type="project" value="InterPro"/>
</dbReference>
<dbReference type="SUPFAM" id="SSF52540">
    <property type="entry name" value="P-loop containing nucleoside triphosphate hydrolases"/>
    <property type="match status" value="1"/>
</dbReference>